<evidence type="ECO:0000259" key="2">
    <source>
        <dbReference type="Pfam" id="PF05272"/>
    </source>
</evidence>
<sequence>MRTQDHSAIPNLSFSTSATEAPTGSGQPTPDLPPSTVVAPPVTALQDEDENEPKIIRIRRYLDYRYEFRLDVVANEIEARAKSRKGQKTGPFKPLNENTIMVELYEAGFKGFDKELMALMRSSYVPTYDPIKEYFETLPAWDETKPDYIAQLASYVKARDNTWFLSQYRKWLVRAVACGIGVIPFNKQCFVLVGKQNDGKSSFTRFHLPAALEAYYTEHIDLAKGGTDSKIALCENFIINLDELAAFSKFDISKFKAILTEDKVKVRRPFARKAMPDKRRASFFGSTNQANFLTDETGNVRWLVMQIYDIQHDNGGPKGYARNIDINLVWSQAYALLKNGFFFQMSREEIDQSERHNSQHMLITAEREYISRHFKPAVPQQVDAHFLMAGELVQWLQNRYEGKTGGINSRNMGKALQSMGFALTSARRSDCTYPINAYWLQLFD</sequence>
<dbReference type="Proteomes" id="UP000664628">
    <property type="component" value="Unassembled WGS sequence"/>
</dbReference>
<gene>
    <name evidence="3" type="ORF">J2I46_23555</name>
</gene>
<proteinExistence type="predicted"/>
<comment type="caution">
    <text evidence="3">The sequence shown here is derived from an EMBL/GenBank/DDBJ whole genome shotgun (WGS) entry which is preliminary data.</text>
</comment>
<dbReference type="PANTHER" id="PTHR34985">
    <property type="entry name" value="SLR0554 PROTEIN"/>
    <property type="match status" value="1"/>
</dbReference>
<evidence type="ECO:0000256" key="1">
    <source>
        <dbReference type="SAM" id="MobiDB-lite"/>
    </source>
</evidence>
<feature type="compositionally biased region" description="Polar residues" evidence="1">
    <location>
        <begin position="10"/>
        <end position="28"/>
    </location>
</feature>
<feature type="domain" description="Virulence-associated protein E-like" evidence="2">
    <location>
        <begin position="147"/>
        <end position="361"/>
    </location>
</feature>
<accession>A0ABS3JNI9</accession>
<name>A0ABS3JNI9_9BACT</name>
<feature type="region of interest" description="Disordered" evidence="1">
    <location>
        <begin position="1"/>
        <end position="46"/>
    </location>
</feature>
<feature type="compositionally biased region" description="Low complexity" evidence="1">
    <location>
        <begin position="34"/>
        <end position="44"/>
    </location>
</feature>
<evidence type="ECO:0000313" key="3">
    <source>
        <dbReference type="EMBL" id="MBO0951581.1"/>
    </source>
</evidence>
<protein>
    <submittedName>
        <fullName evidence="3">Virulence protein E</fullName>
    </submittedName>
</protein>
<evidence type="ECO:0000313" key="4">
    <source>
        <dbReference type="Proteomes" id="UP000664628"/>
    </source>
</evidence>
<reference evidence="3 4" key="1">
    <citation type="submission" date="2021-03" db="EMBL/GenBank/DDBJ databases">
        <title>Fibrella sp. HMF5405 genome sequencing and assembly.</title>
        <authorList>
            <person name="Kang H."/>
            <person name="Kim H."/>
            <person name="Bae S."/>
            <person name="Joh K."/>
        </authorList>
    </citation>
    <scope>NUCLEOTIDE SEQUENCE [LARGE SCALE GENOMIC DNA]</scope>
    <source>
        <strain evidence="3 4">HMF5405</strain>
    </source>
</reference>
<organism evidence="3 4">
    <name type="scientific">Fibrella forsythiae</name>
    <dbReference type="NCBI Taxonomy" id="2817061"/>
    <lineage>
        <taxon>Bacteria</taxon>
        <taxon>Pseudomonadati</taxon>
        <taxon>Bacteroidota</taxon>
        <taxon>Cytophagia</taxon>
        <taxon>Cytophagales</taxon>
        <taxon>Spirosomataceae</taxon>
        <taxon>Fibrella</taxon>
    </lineage>
</organism>
<dbReference type="PANTHER" id="PTHR34985:SF1">
    <property type="entry name" value="SLR0554 PROTEIN"/>
    <property type="match status" value="1"/>
</dbReference>
<dbReference type="Pfam" id="PF05272">
    <property type="entry name" value="VapE-like_dom"/>
    <property type="match status" value="1"/>
</dbReference>
<dbReference type="InterPro" id="IPR007936">
    <property type="entry name" value="VapE-like_dom"/>
</dbReference>
<dbReference type="EMBL" id="JAFMYW010000008">
    <property type="protein sequence ID" value="MBO0951581.1"/>
    <property type="molecule type" value="Genomic_DNA"/>
</dbReference>
<dbReference type="RefSeq" id="WP_207331532.1">
    <property type="nucleotide sequence ID" value="NZ_JAFMYW010000008.1"/>
</dbReference>
<keyword evidence="4" id="KW-1185">Reference proteome</keyword>